<dbReference type="SUPFAM" id="SSF53850">
    <property type="entry name" value="Periplasmic binding protein-like II"/>
    <property type="match status" value="1"/>
</dbReference>
<gene>
    <name evidence="6" type="ORF">DVJ83_04755</name>
</gene>
<evidence type="ECO:0000256" key="5">
    <source>
        <dbReference type="PIRSR" id="PIRSR019574-1"/>
    </source>
</evidence>
<dbReference type="GO" id="GO:0042597">
    <property type="term" value="C:periplasmic space"/>
    <property type="evidence" value="ECO:0007669"/>
    <property type="project" value="UniProtKB-SubCell"/>
</dbReference>
<reference evidence="6 7" key="1">
    <citation type="submission" date="2018-07" db="EMBL/GenBank/DDBJ databases">
        <title>Complete Genome and Methylome Analysis of Deinococcus wulumuqiensis NEB 479.</title>
        <authorList>
            <person name="Fomenkov A."/>
            <person name="Luyten Y."/>
            <person name="Vincze T."/>
            <person name="Anton B.P."/>
            <person name="Clark T."/>
            <person name="Roberts R.J."/>
            <person name="Morgan R.D."/>
        </authorList>
    </citation>
    <scope>NUCLEOTIDE SEQUENCE [LARGE SCALE GENOMIC DNA]</scope>
    <source>
        <strain evidence="6 7">NEB 479</strain>
    </source>
</reference>
<dbReference type="Gene3D" id="3.40.190.10">
    <property type="entry name" value="Periplasmic binding protein-like II"/>
    <property type="match status" value="2"/>
</dbReference>
<dbReference type="GO" id="GO:0015846">
    <property type="term" value="P:polyamine transport"/>
    <property type="evidence" value="ECO:0007669"/>
    <property type="project" value="InterPro"/>
</dbReference>
<dbReference type="EMBL" id="CP031158">
    <property type="protein sequence ID" value="AXG98586.1"/>
    <property type="molecule type" value="Genomic_DNA"/>
</dbReference>
<dbReference type="CDD" id="cd13590">
    <property type="entry name" value="PBP2_PotD_PotF_like"/>
    <property type="match status" value="1"/>
</dbReference>
<evidence type="ECO:0000256" key="4">
    <source>
        <dbReference type="ARBA" id="ARBA00022764"/>
    </source>
</evidence>
<dbReference type="GO" id="GO:0019808">
    <property type="term" value="F:polyamine binding"/>
    <property type="evidence" value="ECO:0007669"/>
    <property type="project" value="InterPro"/>
</dbReference>
<dbReference type="KEGG" id="dwu:DVJ83_04755"/>
<proteinExistence type="predicted"/>
<feature type="binding site" evidence="5">
    <location>
        <position position="54"/>
    </location>
    <ligand>
        <name>spermidine</name>
        <dbReference type="ChEBI" id="CHEBI:57834"/>
    </ligand>
</feature>
<keyword evidence="2" id="KW-0813">Transport</keyword>
<keyword evidence="4" id="KW-0574">Periplasm</keyword>
<dbReference type="Proteomes" id="UP000253744">
    <property type="component" value="Chromosome"/>
</dbReference>
<dbReference type="PIRSF" id="PIRSF019574">
    <property type="entry name" value="Periplasmic_polyamine_BP"/>
    <property type="match status" value="1"/>
</dbReference>
<dbReference type="AlphaFoldDB" id="A0A345IFW4"/>
<dbReference type="PRINTS" id="PR00909">
    <property type="entry name" value="SPERMDNBNDNG"/>
</dbReference>
<dbReference type="InterPro" id="IPR001188">
    <property type="entry name" value="Sperm_putr-bd"/>
</dbReference>
<evidence type="ECO:0000313" key="7">
    <source>
        <dbReference type="Proteomes" id="UP000253744"/>
    </source>
</evidence>
<feature type="binding site" evidence="5">
    <location>
        <begin position="184"/>
        <end position="187"/>
    </location>
    <ligand>
        <name>spermidine</name>
        <dbReference type="ChEBI" id="CHEBI:57834"/>
    </ligand>
</feature>
<name>A0A345IFW4_9DEIO</name>
<dbReference type="PROSITE" id="PS51257">
    <property type="entry name" value="PROKAR_LIPOPROTEIN"/>
    <property type="match status" value="1"/>
</dbReference>
<comment type="subcellular location">
    <subcellularLocation>
        <location evidence="1">Periplasm</location>
    </subcellularLocation>
</comment>
<dbReference type="PANTHER" id="PTHR30222">
    <property type="entry name" value="SPERMIDINE/PUTRESCINE-BINDING PERIPLASMIC PROTEIN"/>
    <property type="match status" value="1"/>
</dbReference>
<accession>A0A345IFW4</accession>
<sequence length="370" mass="41036">MKRHLPSALCLLLLLTACHRVEPKDTAAEGNGTTTPAPQSRNDGRTLRLFMWSEYIDPEVVQAFEKQHGVRVVIDTFESNEAMLAKLQGGGASYDLATPSNYVIQTMLRAKLLQPMDKAQLKNFGNVAAGFVNPPFDPGNTYTVPYQFAATGLAYNSGRYTPGQEDWSLIFGPEDTVKFALLDDPREVIGAALKYLGYSVNIQKVEELREARDLLRRTVQKKGFESFAGGPEIRNKLLAGTIDLGQIYVGDLLSGAAEDERLKVFLPAPGTTISTDLLVLLRGSPNPALARKFVDFVLDAENSAAISNYTYYGNPNRAAQPLLDPFLKLQKAFSPTDEDFRAGRVEFINELPQGRVPRLYDRIWTELKSR</sequence>
<evidence type="ECO:0000313" key="6">
    <source>
        <dbReference type="EMBL" id="AXG98586.1"/>
    </source>
</evidence>
<organism evidence="6 7">
    <name type="scientific">Deinococcus wulumuqiensis</name>
    <dbReference type="NCBI Taxonomy" id="980427"/>
    <lineage>
        <taxon>Bacteria</taxon>
        <taxon>Thermotogati</taxon>
        <taxon>Deinococcota</taxon>
        <taxon>Deinococci</taxon>
        <taxon>Deinococcales</taxon>
        <taxon>Deinococcaceae</taxon>
        <taxon>Deinococcus</taxon>
    </lineage>
</organism>
<feature type="binding site" evidence="5">
    <location>
        <position position="102"/>
    </location>
    <ligand>
        <name>spermidine</name>
        <dbReference type="ChEBI" id="CHEBI:57834"/>
    </ligand>
</feature>
<evidence type="ECO:0000256" key="1">
    <source>
        <dbReference type="ARBA" id="ARBA00004418"/>
    </source>
</evidence>
<evidence type="ECO:0000256" key="3">
    <source>
        <dbReference type="ARBA" id="ARBA00022729"/>
    </source>
</evidence>
<dbReference type="RefSeq" id="WP_114671576.1">
    <property type="nucleotide sequence ID" value="NZ_CP031158.1"/>
</dbReference>
<dbReference type="InterPro" id="IPR006059">
    <property type="entry name" value="SBP"/>
</dbReference>
<dbReference type="PANTHER" id="PTHR30222:SF17">
    <property type="entry name" value="SPERMIDINE_PUTRESCINE-BINDING PERIPLASMIC PROTEIN"/>
    <property type="match status" value="1"/>
</dbReference>
<protein>
    <submittedName>
        <fullName evidence="6">Spermidine/putrescine ABC transporter substrate-binding protein</fullName>
    </submittedName>
</protein>
<keyword evidence="3" id="KW-0732">Signal</keyword>
<dbReference type="Pfam" id="PF13416">
    <property type="entry name" value="SBP_bac_8"/>
    <property type="match status" value="1"/>
</dbReference>
<dbReference type="STRING" id="1288484.GCA_000348665_00942"/>
<evidence type="ECO:0000256" key="2">
    <source>
        <dbReference type="ARBA" id="ARBA00022448"/>
    </source>
</evidence>